<gene>
    <name evidence="1" type="ORF">H9L13_01445</name>
</gene>
<evidence type="ECO:0000313" key="1">
    <source>
        <dbReference type="EMBL" id="QNN67643.1"/>
    </source>
</evidence>
<dbReference type="EMBL" id="CP060718">
    <property type="protein sequence ID" value="QNN67643.1"/>
    <property type="molecule type" value="Genomic_DNA"/>
</dbReference>
<organism evidence="1 2">
    <name type="scientific">Sphingomonas lutea</name>
    <dbReference type="NCBI Taxonomy" id="1045317"/>
    <lineage>
        <taxon>Bacteria</taxon>
        <taxon>Pseudomonadati</taxon>
        <taxon>Pseudomonadota</taxon>
        <taxon>Alphaproteobacteria</taxon>
        <taxon>Sphingomonadales</taxon>
        <taxon>Sphingomonadaceae</taxon>
        <taxon>Sphingomonas</taxon>
    </lineage>
</organism>
<name>A0A7G9SIG8_9SPHN</name>
<proteinExistence type="predicted"/>
<dbReference type="Proteomes" id="UP000515971">
    <property type="component" value="Chromosome"/>
</dbReference>
<dbReference type="AlphaFoldDB" id="A0A7G9SIG8"/>
<keyword evidence="2" id="KW-1185">Reference proteome</keyword>
<protein>
    <submittedName>
        <fullName evidence="1">Thiamine phosphate synthase</fullName>
    </submittedName>
</protein>
<accession>A0A7G9SIG8</accession>
<dbReference type="InterPro" id="IPR036206">
    <property type="entry name" value="ThiamineP_synth_sf"/>
</dbReference>
<dbReference type="SUPFAM" id="SSF51391">
    <property type="entry name" value="Thiamin phosphate synthase"/>
    <property type="match status" value="1"/>
</dbReference>
<sequence>MTPRQSPRQWMIVDAPLDPATERAIRRAPRGSGILLLAHNLPPRQRRELVRRLRQLAQARGLALVDEAAPRAAARVHDLRELRTALLRDTRLILLSPLFATPSHPDWRPIPRMRAAALARLANRRLIALGGMNLARFQRIKPLGFVGWAGISAWARALMS</sequence>
<dbReference type="InterPro" id="IPR013785">
    <property type="entry name" value="Aldolase_TIM"/>
</dbReference>
<dbReference type="RefSeq" id="WP_187538380.1">
    <property type="nucleotide sequence ID" value="NZ_BAABJT010000001.1"/>
</dbReference>
<dbReference type="Gene3D" id="3.20.20.70">
    <property type="entry name" value="Aldolase class I"/>
    <property type="match status" value="1"/>
</dbReference>
<evidence type="ECO:0000313" key="2">
    <source>
        <dbReference type="Proteomes" id="UP000515971"/>
    </source>
</evidence>
<reference evidence="1 2" key="1">
    <citation type="submission" date="2020-08" db="EMBL/GenBank/DDBJ databases">
        <title>Genome sequence of Sphingomonas lutea KCTC 23642T.</title>
        <authorList>
            <person name="Hyun D.-W."/>
            <person name="Bae J.-W."/>
        </authorList>
    </citation>
    <scope>NUCLEOTIDE SEQUENCE [LARGE SCALE GENOMIC DNA]</scope>
    <source>
        <strain evidence="1 2">KCTC 23642</strain>
    </source>
</reference>
<dbReference type="KEGG" id="slut:H9L13_01445"/>